<dbReference type="SUPFAM" id="SSF57667">
    <property type="entry name" value="beta-beta-alpha zinc fingers"/>
    <property type="match status" value="1"/>
</dbReference>
<dbReference type="GO" id="GO:0000981">
    <property type="term" value="F:DNA-binding transcription factor activity, RNA polymerase II-specific"/>
    <property type="evidence" value="ECO:0007669"/>
    <property type="project" value="InterPro"/>
</dbReference>
<evidence type="ECO:0000256" key="4">
    <source>
        <dbReference type="ARBA" id="ARBA00022771"/>
    </source>
</evidence>
<evidence type="ECO:0000256" key="3">
    <source>
        <dbReference type="ARBA" id="ARBA00022737"/>
    </source>
</evidence>
<dbReference type="eggNOG" id="KOG1721">
    <property type="taxonomic scope" value="Eukaryota"/>
</dbReference>
<feature type="compositionally biased region" description="Low complexity" evidence="8">
    <location>
        <begin position="362"/>
        <end position="381"/>
    </location>
</feature>
<dbReference type="InterPro" id="IPR051059">
    <property type="entry name" value="VerF-like"/>
</dbReference>
<feature type="region of interest" description="Disordered" evidence="8">
    <location>
        <begin position="498"/>
        <end position="563"/>
    </location>
</feature>
<dbReference type="Gene3D" id="3.30.160.60">
    <property type="entry name" value="Classic Zinc Finger"/>
    <property type="match status" value="1"/>
</dbReference>
<feature type="domain" description="C2H2-type" evidence="9">
    <location>
        <begin position="430"/>
        <end position="457"/>
    </location>
</feature>
<feature type="compositionally biased region" description="Low complexity" evidence="8">
    <location>
        <begin position="391"/>
        <end position="410"/>
    </location>
</feature>
<sequence>MQNTNPNNNNSSSQNTSDNRQRQGNQYQSVKLPPLQYQFNTHESIVLPSQQPKRGRGEHFNSQFQQNIISRPILLSSSRDINTTTSTTNIPITLPSSTNSNSQITSSSNSRMFSPNPVSPLYPVVTTPSSALSPPQHHHQHQQQSHKKFKTSNSGPNTPVTGSGIGSPSTVSYLANSANISYTRSQPLKDNNQTASTTTTNNNNNNTTIENEDQKFFRLAKEALVATAKGVKTSHSNNKFGNTFKIGMDHSENNQSDGNETVVDSTIEDLLRRLQYASAPHGNPIGQISARQTNSKGLLDVQNEYSNFPDLHNNNFFRNSVTTTTTDSKVKNNSKFSSNHHHPSGNEPGWSFLIDEPSTKATSSVVSNTTPSTITTNIIPESESKLKRESSITSIINPSTTTDINSTTNNDSKKTSTKNRKYSQDPTRKFPCDKCPMSFRRSSDLKRHEKQHLTIPPNICQFCGKGFARKDALKRHIGTLTCKRNADKKLYIDNLNYLNNPSQDEEEEEEDEDEDDDGEGRLCKKRRKSNQTIKEERDDDEEEDDDDEDEVKREFPTYGYQQN</sequence>
<dbReference type="AlphaFoldDB" id="B9WCT5"/>
<dbReference type="PANTHER" id="PTHR40626">
    <property type="entry name" value="MIP31509P"/>
    <property type="match status" value="1"/>
</dbReference>
<evidence type="ECO:0000313" key="10">
    <source>
        <dbReference type="CGD" id="CAL0000164800"/>
    </source>
</evidence>
<comment type="subcellular location">
    <subcellularLocation>
        <location evidence="1">Nucleus</location>
    </subcellularLocation>
</comment>
<dbReference type="VEuPathDB" id="FungiDB:CD36_24290"/>
<dbReference type="PANTHER" id="PTHR40626:SF31">
    <property type="entry name" value="TRANSCRIPTIONAL ACTIVATOR_REPRESSOR MOT3"/>
    <property type="match status" value="1"/>
</dbReference>
<feature type="compositionally biased region" description="Low complexity" evidence="8">
    <location>
        <begin position="86"/>
        <end position="110"/>
    </location>
</feature>
<feature type="compositionally biased region" description="Low complexity" evidence="8">
    <location>
        <begin position="191"/>
        <end position="208"/>
    </location>
</feature>
<feature type="domain" description="C2H2-type" evidence="9">
    <location>
        <begin position="458"/>
        <end position="485"/>
    </location>
</feature>
<feature type="compositionally biased region" description="Acidic residues" evidence="8">
    <location>
        <begin position="537"/>
        <end position="549"/>
    </location>
</feature>
<keyword evidence="2" id="KW-0479">Metal-binding</keyword>
<feature type="compositionally biased region" description="Low complexity" evidence="8">
    <location>
        <begin position="1"/>
        <end position="18"/>
    </location>
</feature>
<keyword evidence="6" id="KW-0539">Nucleus</keyword>
<evidence type="ECO:0000313" key="12">
    <source>
        <dbReference type="Proteomes" id="UP000002605"/>
    </source>
</evidence>
<protein>
    <submittedName>
        <fullName evidence="11">Transcriptional regulator of sulfur amino acid metabolism, putative</fullName>
    </submittedName>
</protein>
<feature type="region of interest" description="Disordered" evidence="8">
    <location>
        <begin position="324"/>
        <end position="434"/>
    </location>
</feature>
<feature type="region of interest" description="Disordered" evidence="8">
    <location>
        <begin position="183"/>
        <end position="210"/>
    </location>
</feature>
<dbReference type="SMART" id="SM00355">
    <property type="entry name" value="ZnF_C2H2"/>
    <property type="match status" value="2"/>
</dbReference>
<evidence type="ECO:0000256" key="2">
    <source>
        <dbReference type="ARBA" id="ARBA00022723"/>
    </source>
</evidence>
<feature type="compositionally biased region" description="Basic residues" evidence="8">
    <location>
        <begin position="136"/>
        <end position="150"/>
    </location>
</feature>
<dbReference type="Proteomes" id="UP000002605">
    <property type="component" value="Chromosome 2"/>
</dbReference>
<gene>
    <name evidence="10" type="ordered locus">Cd36_24290</name>
    <name evidence="11" type="ORF">CD36_24290</name>
</gene>
<evidence type="ECO:0000256" key="8">
    <source>
        <dbReference type="SAM" id="MobiDB-lite"/>
    </source>
</evidence>
<dbReference type="GO" id="GO:0000978">
    <property type="term" value="F:RNA polymerase II cis-regulatory region sequence-specific DNA binding"/>
    <property type="evidence" value="ECO:0007669"/>
    <property type="project" value="InterPro"/>
</dbReference>
<dbReference type="InterPro" id="IPR013087">
    <property type="entry name" value="Znf_C2H2_type"/>
</dbReference>
<dbReference type="InterPro" id="IPR036236">
    <property type="entry name" value="Znf_C2H2_sf"/>
</dbReference>
<dbReference type="HOGENOM" id="CLU_033908_0_0_1"/>
<feature type="compositionally biased region" description="Acidic residues" evidence="8">
    <location>
        <begin position="503"/>
        <end position="518"/>
    </location>
</feature>
<keyword evidence="5" id="KW-0862">Zinc</keyword>
<dbReference type="RefSeq" id="XP_002418902.1">
    <property type="nucleotide sequence ID" value="XM_002418857.1"/>
</dbReference>
<accession>B9WCT5</accession>
<dbReference type="PROSITE" id="PS00028">
    <property type="entry name" value="ZINC_FINGER_C2H2_1"/>
    <property type="match status" value="1"/>
</dbReference>
<keyword evidence="3" id="KW-0677">Repeat</keyword>
<dbReference type="GO" id="GO:0008270">
    <property type="term" value="F:zinc ion binding"/>
    <property type="evidence" value="ECO:0007669"/>
    <property type="project" value="UniProtKB-KW"/>
</dbReference>
<feature type="region of interest" description="Disordered" evidence="8">
    <location>
        <begin position="1"/>
        <end position="25"/>
    </location>
</feature>
<evidence type="ECO:0000256" key="5">
    <source>
        <dbReference type="ARBA" id="ARBA00022833"/>
    </source>
</evidence>
<evidence type="ECO:0000313" key="11">
    <source>
        <dbReference type="EMBL" id="CAX44209.1"/>
    </source>
</evidence>
<dbReference type="GeneID" id="8046431"/>
<evidence type="ECO:0000256" key="7">
    <source>
        <dbReference type="PROSITE-ProRule" id="PRU00042"/>
    </source>
</evidence>
<organism evidence="11 12">
    <name type="scientific">Candida dubliniensis (strain CD36 / ATCC MYA-646 / CBS 7987 / NCPF 3949 / NRRL Y-17841)</name>
    <name type="common">Yeast</name>
    <dbReference type="NCBI Taxonomy" id="573826"/>
    <lineage>
        <taxon>Eukaryota</taxon>
        <taxon>Fungi</taxon>
        <taxon>Dikarya</taxon>
        <taxon>Ascomycota</taxon>
        <taxon>Saccharomycotina</taxon>
        <taxon>Pichiomycetes</taxon>
        <taxon>Debaryomycetaceae</taxon>
        <taxon>Candida/Lodderomyces clade</taxon>
        <taxon>Candida</taxon>
    </lineage>
</organism>
<feature type="compositionally biased region" description="Basic and acidic residues" evidence="8">
    <location>
        <begin position="422"/>
        <end position="432"/>
    </location>
</feature>
<proteinExistence type="predicted"/>
<dbReference type="CGD" id="CAL0000164800">
    <property type="gene designation" value="Cd36_24290"/>
</dbReference>
<evidence type="ECO:0000259" key="9">
    <source>
        <dbReference type="PROSITE" id="PS50157"/>
    </source>
</evidence>
<evidence type="ECO:0000256" key="1">
    <source>
        <dbReference type="ARBA" id="ARBA00004123"/>
    </source>
</evidence>
<dbReference type="Pfam" id="PF00096">
    <property type="entry name" value="zf-C2H2"/>
    <property type="match status" value="2"/>
</dbReference>
<dbReference type="PROSITE" id="PS50157">
    <property type="entry name" value="ZINC_FINGER_C2H2_2"/>
    <property type="match status" value="2"/>
</dbReference>
<dbReference type="EMBL" id="FM992689">
    <property type="protein sequence ID" value="CAX44209.1"/>
    <property type="molecule type" value="Genomic_DNA"/>
</dbReference>
<reference evidence="11 12" key="1">
    <citation type="journal article" date="2009" name="Genome Res.">
        <title>Comparative genomics of the fungal pathogens Candida dubliniensis and Candida albicans.</title>
        <authorList>
            <person name="Jackson A.P."/>
            <person name="Gamble J.A."/>
            <person name="Yeomans T."/>
            <person name="Moran G.P."/>
            <person name="Saunders D."/>
            <person name="Harris D."/>
            <person name="Aslett M."/>
            <person name="Barrell J.F."/>
            <person name="Butler G."/>
            <person name="Citiulo F."/>
            <person name="Coleman D.C."/>
            <person name="de Groot P.W.J."/>
            <person name="Goodwin T.J."/>
            <person name="Quail M.A."/>
            <person name="McQuillan J."/>
            <person name="Munro C.A."/>
            <person name="Pain A."/>
            <person name="Poulter R.T."/>
            <person name="Rajandream M.A."/>
            <person name="Renauld H."/>
            <person name="Spiering M.J."/>
            <person name="Tivey A."/>
            <person name="Gow N.A.R."/>
            <person name="Barrell B."/>
            <person name="Sullivan D.J."/>
            <person name="Berriman M."/>
        </authorList>
    </citation>
    <scope>NUCLEOTIDE SEQUENCE [LARGE SCALE GENOMIC DNA]</scope>
    <source>
        <strain evidence="12">CD36 / ATCC MYA-646 / CBS 7987 / NCPF 3949 / NRRL Y-17841</strain>
    </source>
</reference>
<keyword evidence="12" id="KW-1185">Reference proteome</keyword>
<feature type="compositionally biased region" description="Polar residues" evidence="8">
    <location>
        <begin position="151"/>
        <end position="168"/>
    </location>
</feature>
<dbReference type="KEGG" id="cdu:CD36_24290"/>
<feature type="compositionally biased region" description="Low complexity" evidence="8">
    <location>
        <begin position="324"/>
        <end position="337"/>
    </location>
</feature>
<keyword evidence="4 7" id="KW-0863">Zinc-finger</keyword>
<feature type="region of interest" description="Disordered" evidence="8">
    <location>
        <begin position="86"/>
        <end position="168"/>
    </location>
</feature>
<dbReference type="GO" id="GO:0005634">
    <property type="term" value="C:nucleus"/>
    <property type="evidence" value="ECO:0007669"/>
    <property type="project" value="UniProtKB-SubCell"/>
</dbReference>
<dbReference type="GO" id="GO:0000785">
    <property type="term" value="C:chromatin"/>
    <property type="evidence" value="ECO:0007669"/>
    <property type="project" value="TreeGrafter"/>
</dbReference>
<dbReference type="OrthoDB" id="8922241at2759"/>
<evidence type="ECO:0000256" key="6">
    <source>
        <dbReference type="ARBA" id="ARBA00023242"/>
    </source>
</evidence>
<name>B9WCT5_CANDC</name>